<comment type="caution">
    <text evidence="2">The sequence shown here is derived from an EMBL/GenBank/DDBJ whole genome shotgun (WGS) entry which is preliminary data.</text>
</comment>
<evidence type="ECO:0000313" key="3">
    <source>
        <dbReference type="Proteomes" id="UP000236621"/>
    </source>
</evidence>
<sequence>MPSRRQGTQASQAAASQSSDTADSTRSLRTAWSPDQELRLLELILEAKRDGQLVSKKATFRMSSLAGPGISGCLKISIANYETSGGRSRMRQDHRAKIIRTSRANARSARKTRHCLSEAIYKKVDRGLLRRVGDFDFAEWYEVFLDN</sequence>
<proteinExistence type="predicted"/>
<dbReference type="Proteomes" id="UP000236621">
    <property type="component" value="Unassembled WGS sequence"/>
</dbReference>
<evidence type="ECO:0000313" key="2">
    <source>
        <dbReference type="EMBL" id="PNY23923.1"/>
    </source>
</evidence>
<accession>A0A2K3Q8Y3</accession>
<name>A0A2K3Q8Y3_9HYPO</name>
<gene>
    <name evidence="2" type="ORF">TCAP_06130</name>
</gene>
<dbReference type="EMBL" id="NRSZ01001008">
    <property type="protein sequence ID" value="PNY23923.1"/>
    <property type="molecule type" value="Genomic_DNA"/>
</dbReference>
<reference evidence="2 3" key="1">
    <citation type="submission" date="2017-08" db="EMBL/GenBank/DDBJ databases">
        <title>Harnessing the power of phylogenomics to disentangle the directionality and signatures of interkingdom host jumping in the parasitic fungal genus Tolypocladium.</title>
        <authorList>
            <person name="Quandt C.A."/>
            <person name="Patterson W."/>
            <person name="Spatafora J.W."/>
        </authorList>
    </citation>
    <scope>NUCLEOTIDE SEQUENCE [LARGE SCALE GENOMIC DNA]</scope>
    <source>
        <strain evidence="2 3">CBS 113982</strain>
    </source>
</reference>
<organism evidence="2 3">
    <name type="scientific">Tolypocladium capitatum</name>
    <dbReference type="NCBI Taxonomy" id="45235"/>
    <lineage>
        <taxon>Eukaryota</taxon>
        <taxon>Fungi</taxon>
        <taxon>Dikarya</taxon>
        <taxon>Ascomycota</taxon>
        <taxon>Pezizomycotina</taxon>
        <taxon>Sordariomycetes</taxon>
        <taxon>Hypocreomycetidae</taxon>
        <taxon>Hypocreales</taxon>
        <taxon>Ophiocordycipitaceae</taxon>
        <taxon>Tolypocladium</taxon>
    </lineage>
</organism>
<dbReference type="AlphaFoldDB" id="A0A2K3Q8Y3"/>
<feature type="region of interest" description="Disordered" evidence="1">
    <location>
        <begin position="1"/>
        <end position="29"/>
    </location>
</feature>
<evidence type="ECO:0000256" key="1">
    <source>
        <dbReference type="SAM" id="MobiDB-lite"/>
    </source>
</evidence>
<feature type="compositionally biased region" description="Low complexity" evidence="1">
    <location>
        <begin position="1"/>
        <end position="27"/>
    </location>
</feature>
<protein>
    <submittedName>
        <fullName evidence="2">Uncharacterized protein</fullName>
    </submittedName>
</protein>
<keyword evidence="3" id="KW-1185">Reference proteome</keyword>